<dbReference type="EMBL" id="JADFFL010000014">
    <property type="protein sequence ID" value="MBE9664624.1"/>
    <property type="molecule type" value="Genomic_DNA"/>
</dbReference>
<name>A0A929PYX6_9SPHI</name>
<evidence type="ECO:0000256" key="1">
    <source>
        <dbReference type="SAM" id="SignalP"/>
    </source>
</evidence>
<evidence type="ECO:0008006" key="4">
    <source>
        <dbReference type="Google" id="ProtNLM"/>
    </source>
</evidence>
<proteinExistence type="predicted"/>
<dbReference type="InterPro" id="IPR011990">
    <property type="entry name" value="TPR-like_helical_dom_sf"/>
</dbReference>
<reference evidence="2" key="1">
    <citation type="submission" date="2020-10" db="EMBL/GenBank/DDBJ databases">
        <title>Mucilaginibacter mali sp. nov., isolated from rhizosphere soil of apple orchard.</title>
        <authorList>
            <person name="Lee J.-S."/>
            <person name="Kim H.S."/>
            <person name="Kim J.-S."/>
        </authorList>
    </citation>
    <scope>NUCLEOTIDE SEQUENCE</scope>
    <source>
        <strain evidence="2">KCTC 22746</strain>
    </source>
</reference>
<feature type="chain" id="PRO_5038059428" description="Tetratricopeptide repeat protein" evidence="1">
    <location>
        <begin position="23"/>
        <end position="397"/>
    </location>
</feature>
<gene>
    <name evidence="2" type="ORF">IRJ16_22275</name>
</gene>
<accession>A0A929PYX6</accession>
<comment type="caution">
    <text evidence="2">The sequence shown here is derived from an EMBL/GenBank/DDBJ whole genome shotgun (WGS) entry which is preliminary data.</text>
</comment>
<sequence length="397" mass="44698">MANRAFILIAAVLICCLSKVRAQSASFQEVDSLSYAKYQAADWKDLVAYGNSAISAKVDYPLLRLRIAYAQFVLGNYGGALSNYQKVLGDDSHNQMARYYSYLSNKYLDREGEASYHASFLDTVTLNRDNIKPLGALQAGFEFSFKTNDNTRRGYGLYNRVSFSNRLGWRFQLDQSVAYFNQSISSGVPVIIPGSTLSVNFTYNNSQLEYYAKLRYMLSGRLSLIGAYHFLNTSFGPSTYSSHVGLFGVRYAHPYFSLQADANSAQLINTAFQQYNGQLTLHPLGNLNLYTISRASMQANGMQQKMFSQSVGFKAANKLWLEVNGTFGRLDGYLDADALYVYNAIDVTSTKAGATVFYTLNKHLNLLINYTYEQKQDYYLNNNYTQNSITGGITWRF</sequence>
<dbReference type="RefSeq" id="WP_194114112.1">
    <property type="nucleotide sequence ID" value="NZ_JADFFL010000014.1"/>
</dbReference>
<dbReference type="SUPFAM" id="SSF48452">
    <property type="entry name" value="TPR-like"/>
    <property type="match status" value="1"/>
</dbReference>
<feature type="signal peptide" evidence="1">
    <location>
        <begin position="1"/>
        <end position="22"/>
    </location>
</feature>
<organism evidence="2 3">
    <name type="scientific">Mucilaginibacter myungsuensis</name>
    <dbReference type="NCBI Taxonomy" id="649104"/>
    <lineage>
        <taxon>Bacteria</taxon>
        <taxon>Pseudomonadati</taxon>
        <taxon>Bacteroidota</taxon>
        <taxon>Sphingobacteriia</taxon>
        <taxon>Sphingobacteriales</taxon>
        <taxon>Sphingobacteriaceae</taxon>
        <taxon>Mucilaginibacter</taxon>
    </lineage>
</organism>
<evidence type="ECO:0000313" key="3">
    <source>
        <dbReference type="Proteomes" id="UP000622475"/>
    </source>
</evidence>
<dbReference type="AlphaFoldDB" id="A0A929PYX6"/>
<evidence type="ECO:0000313" key="2">
    <source>
        <dbReference type="EMBL" id="MBE9664624.1"/>
    </source>
</evidence>
<keyword evidence="3" id="KW-1185">Reference proteome</keyword>
<protein>
    <recommendedName>
        <fullName evidence="4">Tetratricopeptide repeat protein</fullName>
    </recommendedName>
</protein>
<dbReference type="Proteomes" id="UP000622475">
    <property type="component" value="Unassembled WGS sequence"/>
</dbReference>
<keyword evidence="1" id="KW-0732">Signal</keyword>